<evidence type="ECO:0000313" key="3">
    <source>
        <dbReference type="Proteomes" id="UP000011723"/>
    </source>
</evidence>
<sequence>MLPDATALRSAAGALTHSATVLTGDTDARHRDWDRLPASGFTGEAAVEAVARLHELTTPLSLPPRQMELVARVLAVTATLREELDATADRALAVAEQVSGASPTVDALLRDLAALGELLDWACARRIDALCTPVPAEPPRRLSDLPDLPVDAVHELMLLDAPPHVVELARQHPDLRLLEASDGRLVAAVGDLESADSVATFVAGTGSSDPSGWTTHIDRTRALTSATGGAGVVWLGYTAPEQVPHALARQPAHRAGAELRRFQAELAQRFPDQQRIVVGYSYGSVVAGAAADAGESGLHADELVLVGSPGVGATHAGQLHLLGDSPGVHAVTNGADPIGLVATPRTGVHGVDPTSERFGAQVWEADPRGDHASYWDDPDFLDRIGDLTGRPGR</sequence>
<dbReference type="Pfam" id="PF06259">
    <property type="entry name" value="Abhydrolase_8"/>
    <property type="match status" value="1"/>
</dbReference>
<dbReference type="Proteomes" id="UP000011723">
    <property type="component" value="Chromosome"/>
</dbReference>
<dbReference type="STRING" id="1121362.A605_12710"/>
<dbReference type="HOGENOM" id="CLU_059711_0_0_11"/>
<dbReference type="InterPro" id="IPR010427">
    <property type="entry name" value="DUF1023"/>
</dbReference>
<dbReference type="AlphaFoldDB" id="M1NQ92"/>
<feature type="domain" description="DUF1023" evidence="1">
    <location>
        <begin position="182"/>
        <end position="338"/>
    </location>
</feature>
<dbReference type="KEGG" id="chn:A605_12710"/>
<dbReference type="Gene3D" id="3.40.50.1820">
    <property type="entry name" value="alpha/beta hydrolase"/>
    <property type="match status" value="1"/>
</dbReference>
<dbReference type="InterPro" id="IPR029058">
    <property type="entry name" value="AB_hydrolase_fold"/>
</dbReference>
<dbReference type="EMBL" id="CP003697">
    <property type="protein sequence ID" value="AGF73538.1"/>
    <property type="molecule type" value="Genomic_DNA"/>
</dbReference>
<keyword evidence="3" id="KW-1185">Reference proteome</keyword>
<dbReference type="eggNOG" id="COG1075">
    <property type="taxonomic scope" value="Bacteria"/>
</dbReference>
<dbReference type="ESTHER" id="9cory-m1nq92">
    <property type="family name" value="Duf_1023"/>
</dbReference>
<dbReference type="RefSeq" id="WP_015401952.1">
    <property type="nucleotide sequence ID" value="NC_020302.1"/>
</dbReference>
<accession>M1NQ92</accession>
<name>M1NQ92_9CORY</name>
<dbReference type="SUPFAM" id="SSF53474">
    <property type="entry name" value="alpha/beta-Hydrolases"/>
    <property type="match status" value="1"/>
</dbReference>
<proteinExistence type="predicted"/>
<organism evidence="2 3">
    <name type="scientific">Corynebacterium halotolerans YIM 70093 = DSM 44683</name>
    <dbReference type="NCBI Taxonomy" id="1121362"/>
    <lineage>
        <taxon>Bacteria</taxon>
        <taxon>Bacillati</taxon>
        <taxon>Actinomycetota</taxon>
        <taxon>Actinomycetes</taxon>
        <taxon>Mycobacteriales</taxon>
        <taxon>Corynebacteriaceae</taxon>
        <taxon>Corynebacterium</taxon>
    </lineage>
</organism>
<dbReference type="PATRIC" id="fig|1121362.3.peg.2583"/>
<evidence type="ECO:0000313" key="2">
    <source>
        <dbReference type="EMBL" id="AGF73538.1"/>
    </source>
</evidence>
<gene>
    <name evidence="2" type="ORF">A605_12710</name>
</gene>
<evidence type="ECO:0000259" key="1">
    <source>
        <dbReference type="Pfam" id="PF06259"/>
    </source>
</evidence>
<reference evidence="2 3" key="1">
    <citation type="journal article" date="2012" name="Stand. Genomic Sci.">
        <title>Genome sequence of the halotolerant bacterium Corynebacterium halotolerans type strain YIM 70093(T) (= DSM 44683(T)).</title>
        <authorList>
            <person name="Ruckert C."/>
            <person name="Albersmeier A."/>
            <person name="Al-Dilaimi A."/>
            <person name="Niehaus K."/>
            <person name="Szczepanowski R."/>
            <person name="Kalinowski J."/>
        </authorList>
    </citation>
    <scope>NUCLEOTIDE SEQUENCE [LARGE SCALE GENOMIC DNA]</scope>
    <source>
        <strain evidence="2">YIM 70093</strain>
    </source>
</reference>
<protein>
    <recommendedName>
        <fullName evidence="1">DUF1023 domain-containing protein</fullName>
    </recommendedName>
</protein>